<evidence type="ECO:0000256" key="2">
    <source>
        <dbReference type="ARBA" id="ARBA00022741"/>
    </source>
</evidence>
<sequence length="309" mass="34897">MVGKKKSKREIVAVNQVNLAIQEGEIFGLLGPNGAGKTTLIKMISTLLFPTEGNIYVNGYDIYKDEKEIKCTIGVLLANNRSLYLKLTAKENLEFFCNLYNVPRSEQEARIDEVLTMVGLLDRKNDYVETFSHGMLQRLNIARAMIHKPKFLILDEPTNGLDPVAANELRNTIIRLNNQGLTILLTTHNMMEADMLSNRVAIIHQGKIISEGSPEQLKKSINKNIYEVKVKRTEIEKATEILKEIGIEKVNIISGDHLDQLSIRMLSDKAYNLEEMNRIFNNKGLEVYGLSLHNPTLEDVFINLTGKAL</sequence>
<dbReference type="PROSITE" id="PS50893">
    <property type="entry name" value="ABC_TRANSPORTER_2"/>
    <property type="match status" value="1"/>
</dbReference>
<evidence type="ECO:0000313" key="5">
    <source>
        <dbReference type="EMBL" id="AZR74884.1"/>
    </source>
</evidence>
<evidence type="ECO:0000256" key="1">
    <source>
        <dbReference type="ARBA" id="ARBA00022448"/>
    </source>
</evidence>
<name>A0A3S9T2V9_9FIRM</name>
<dbReference type="GO" id="GO:0005524">
    <property type="term" value="F:ATP binding"/>
    <property type="evidence" value="ECO:0007669"/>
    <property type="project" value="UniProtKB-KW"/>
</dbReference>
<dbReference type="InterPro" id="IPR003593">
    <property type="entry name" value="AAA+_ATPase"/>
</dbReference>
<proteinExistence type="predicted"/>
<dbReference type="SMART" id="SM00382">
    <property type="entry name" value="AAA"/>
    <property type="match status" value="1"/>
</dbReference>
<feature type="domain" description="ABC transporter" evidence="4">
    <location>
        <begin position="1"/>
        <end position="230"/>
    </location>
</feature>
<evidence type="ECO:0000256" key="3">
    <source>
        <dbReference type="ARBA" id="ARBA00022840"/>
    </source>
</evidence>
<reference evidence="5 6" key="1">
    <citation type="submission" date="2016-07" db="EMBL/GenBank/DDBJ databases">
        <title>Genome and transcriptome analysis of iron-reducing fermentative bacteria Anoxybacter fermentans.</title>
        <authorList>
            <person name="Zeng X."/>
            <person name="Shao Z."/>
        </authorList>
    </citation>
    <scope>NUCLEOTIDE SEQUENCE [LARGE SCALE GENOMIC DNA]</scope>
    <source>
        <strain evidence="5 6">DY22613</strain>
    </source>
</reference>
<evidence type="ECO:0000313" key="6">
    <source>
        <dbReference type="Proteomes" id="UP000267250"/>
    </source>
</evidence>
<dbReference type="PANTHER" id="PTHR42711:SF18">
    <property type="entry name" value="ABC TRANSPORTER, ATP-BINDING PROTEIN"/>
    <property type="match status" value="1"/>
</dbReference>
<dbReference type="InterPro" id="IPR017871">
    <property type="entry name" value="ABC_transporter-like_CS"/>
</dbReference>
<keyword evidence="3" id="KW-0067">ATP-binding</keyword>
<dbReference type="Pfam" id="PF13732">
    <property type="entry name" value="DrrA1-3_C"/>
    <property type="match status" value="1"/>
</dbReference>
<dbReference type="Gene3D" id="3.40.50.300">
    <property type="entry name" value="P-loop containing nucleotide triphosphate hydrolases"/>
    <property type="match status" value="1"/>
</dbReference>
<dbReference type="PROSITE" id="PS00211">
    <property type="entry name" value="ABC_TRANSPORTER_1"/>
    <property type="match status" value="1"/>
</dbReference>
<protein>
    <recommendedName>
        <fullName evidence="4">ABC transporter domain-containing protein</fullName>
    </recommendedName>
</protein>
<dbReference type="InterPro" id="IPR003439">
    <property type="entry name" value="ABC_transporter-like_ATP-bd"/>
</dbReference>
<dbReference type="AlphaFoldDB" id="A0A3S9T2V9"/>
<dbReference type="KEGG" id="aft:BBF96_09460"/>
<dbReference type="EMBL" id="CP016379">
    <property type="protein sequence ID" value="AZR74884.1"/>
    <property type="molecule type" value="Genomic_DNA"/>
</dbReference>
<keyword evidence="6" id="KW-1185">Reference proteome</keyword>
<dbReference type="Proteomes" id="UP000267250">
    <property type="component" value="Chromosome"/>
</dbReference>
<dbReference type="InterPro" id="IPR027417">
    <property type="entry name" value="P-loop_NTPase"/>
</dbReference>
<dbReference type="InterPro" id="IPR025302">
    <property type="entry name" value="DrrA1/2-like_C"/>
</dbReference>
<dbReference type="SUPFAM" id="SSF52540">
    <property type="entry name" value="P-loop containing nucleoside triphosphate hydrolases"/>
    <property type="match status" value="1"/>
</dbReference>
<evidence type="ECO:0000259" key="4">
    <source>
        <dbReference type="PROSITE" id="PS50893"/>
    </source>
</evidence>
<accession>A0A3S9T2V9</accession>
<keyword evidence="1" id="KW-0813">Transport</keyword>
<keyword evidence="2" id="KW-0547">Nucleotide-binding</keyword>
<gene>
    <name evidence="5" type="ORF">BBF96_09460</name>
</gene>
<dbReference type="PANTHER" id="PTHR42711">
    <property type="entry name" value="ABC TRANSPORTER ATP-BINDING PROTEIN"/>
    <property type="match status" value="1"/>
</dbReference>
<dbReference type="InterPro" id="IPR050763">
    <property type="entry name" value="ABC_transporter_ATP-binding"/>
</dbReference>
<dbReference type="GO" id="GO:0016887">
    <property type="term" value="F:ATP hydrolysis activity"/>
    <property type="evidence" value="ECO:0007669"/>
    <property type="project" value="InterPro"/>
</dbReference>
<dbReference type="Pfam" id="PF00005">
    <property type="entry name" value="ABC_tran"/>
    <property type="match status" value="1"/>
</dbReference>
<organism evidence="5 6">
    <name type="scientific">Anoxybacter fermentans</name>
    <dbReference type="NCBI Taxonomy" id="1323375"/>
    <lineage>
        <taxon>Bacteria</taxon>
        <taxon>Bacillati</taxon>
        <taxon>Bacillota</taxon>
        <taxon>Clostridia</taxon>
        <taxon>Halanaerobiales</taxon>
        <taxon>Anoxybacter</taxon>
    </lineage>
</organism>